<dbReference type="InterPro" id="IPR024176">
    <property type="entry name" value="Citrate_synthase_bac-typ"/>
</dbReference>
<dbReference type="InterPro" id="IPR011278">
    <property type="entry name" value="2-MeCitrate/Citrate_synth_II"/>
</dbReference>
<evidence type="ECO:0000313" key="8">
    <source>
        <dbReference type="EMBL" id="MCR0981271.1"/>
    </source>
</evidence>
<evidence type="ECO:0000256" key="4">
    <source>
        <dbReference type="ARBA" id="ARBA00022679"/>
    </source>
</evidence>
<dbReference type="Gene3D" id="1.10.230.10">
    <property type="entry name" value="Cytochrome P450-Terp, domain 2"/>
    <property type="match status" value="1"/>
</dbReference>
<protein>
    <recommendedName>
        <fullName evidence="6">Citrate synthase</fullName>
    </recommendedName>
</protein>
<dbReference type="Pfam" id="PF00285">
    <property type="entry name" value="Citrate_synt"/>
    <property type="match status" value="1"/>
</dbReference>
<comment type="similarity">
    <text evidence="2 6 7">Belongs to the citrate synthase family.</text>
</comment>
<keyword evidence="9" id="KW-1185">Reference proteome</keyword>
<dbReference type="InterPro" id="IPR016142">
    <property type="entry name" value="Citrate_synth-like_lrg_a-sub"/>
</dbReference>
<keyword evidence="3" id="KW-0816">Tricarboxylic acid cycle</keyword>
<gene>
    <name evidence="8" type="ORF">NRP21_04310</name>
</gene>
<evidence type="ECO:0000256" key="1">
    <source>
        <dbReference type="ARBA" id="ARBA00004751"/>
    </source>
</evidence>
<evidence type="ECO:0000256" key="5">
    <source>
        <dbReference type="ARBA" id="ARBA00049288"/>
    </source>
</evidence>
<dbReference type="GO" id="GO:0036440">
    <property type="term" value="F:citrate synthase activity"/>
    <property type="evidence" value="ECO:0007669"/>
    <property type="project" value="UniProtKB-EC"/>
</dbReference>
<evidence type="ECO:0000256" key="2">
    <source>
        <dbReference type="ARBA" id="ARBA00010566"/>
    </source>
</evidence>
<dbReference type="InterPro" id="IPR019810">
    <property type="entry name" value="Citrate_synthase_AS"/>
</dbReference>
<keyword evidence="8" id="KW-0012">Acyltransferase</keyword>
<reference evidence="8 9" key="1">
    <citation type="submission" date="2022-06" db="EMBL/GenBank/DDBJ databases">
        <title>Roseomonas CN29.</title>
        <authorList>
            <person name="Cheng Y."/>
            <person name="He X."/>
        </authorList>
    </citation>
    <scope>NUCLEOTIDE SEQUENCE [LARGE SCALE GENOMIC DNA]</scope>
    <source>
        <strain evidence="8 9">CN29</strain>
    </source>
</reference>
<dbReference type="PANTHER" id="PTHR11739">
    <property type="entry name" value="CITRATE SYNTHASE"/>
    <property type="match status" value="1"/>
</dbReference>
<proteinExistence type="inferred from homology"/>
<dbReference type="InterPro" id="IPR002020">
    <property type="entry name" value="Citrate_synthase"/>
</dbReference>
<dbReference type="NCBIfam" id="NF010636">
    <property type="entry name" value="PRK14033.1"/>
    <property type="match status" value="1"/>
</dbReference>
<dbReference type="EMBL" id="JANJOU010000002">
    <property type="protein sequence ID" value="MCR0981271.1"/>
    <property type="molecule type" value="Genomic_DNA"/>
</dbReference>
<dbReference type="RefSeq" id="WP_257714948.1">
    <property type="nucleotide sequence ID" value="NZ_JANJOU010000002.1"/>
</dbReference>
<dbReference type="InterPro" id="IPR016143">
    <property type="entry name" value="Citrate_synth-like_sm_a-sub"/>
</dbReference>
<name>A0ABT1X0F2_9PROT</name>
<accession>A0ABT1X0F2</accession>
<dbReference type="PIRSF" id="PIRSF001369">
    <property type="entry name" value="Citrate_synth"/>
    <property type="match status" value="1"/>
</dbReference>
<evidence type="ECO:0000313" key="9">
    <source>
        <dbReference type="Proteomes" id="UP001524642"/>
    </source>
</evidence>
<dbReference type="InterPro" id="IPR036969">
    <property type="entry name" value="Citrate_synthase_sf"/>
</dbReference>
<comment type="pathway">
    <text evidence="1">Carbohydrate metabolism; tricarboxylic acid cycle; isocitrate from oxaloacetate: step 1/2.</text>
</comment>
<dbReference type="Gene3D" id="1.10.580.10">
    <property type="entry name" value="Citrate Synthase, domain 1"/>
    <property type="match status" value="1"/>
</dbReference>
<keyword evidence="4 6" id="KW-0808">Transferase</keyword>
<dbReference type="PANTHER" id="PTHR11739:SF4">
    <property type="entry name" value="CITRATE SYNTHASE, PEROXISOMAL"/>
    <property type="match status" value="1"/>
</dbReference>
<comment type="caution">
    <text evidence="8">The sequence shown here is derived from an EMBL/GenBank/DDBJ whole genome shotgun (WGS) entry which is preliminary data.</text>
</comment>
<evidence type="ECO:0000256" key="7">
    <source>
        <dbReference type="RuleBase" id="RU003406"/>
    </source>
</evidence>
<dbReference type="Proteomes" id="UP001524642">
    <property type="component" value="Unassembled WGS sequence"/>
</dbReference>
<dbReference type="PROSITE" id="PS00480">
    <property type="entry name" value="CITRATE_SYNTHASE"/>
    <property type="match status" value="1"/>
</dbReference>
<evidence type="ECO:0000256" key="3">
    <source>
        <dbReference type="ARBA" id="ARBA00022532"/>
    </source>
</evidence>
<dbReference type="GO" id="GO:0050440">
    <property type="term" value="F:2-methylcitrate synthase activity"/>
    <property type="evidence" value="ECO:0007669"/>
    <property type="project" value="UniProtKB-EC"/>
</dbReference>
<evidence type="ECO:0000256" key="6">
    <source>
        <dbReference type="PIRNR" id="PIRNR001369"/>
    </source>
</evidence>
<organism evidence="8 9">
    <name type="scientific">Roseomonas populi</name>
    <dbReference type="NCBI Taxonomy" id="3121582"/>
    <lineage>
        <taxon>Bacteria</taxon>
        <taxon>Pseudomonadati</taxon>
        <taxon>Pseudomonadota</taxon>
        <taxon>Alphaproteobacteria</taxon>
        <taxon>Acetobacterales</taxon>
        <taxon>Roseomonadaceae</taxon>
        <taxon>Roseomonas</taxon>
    </lineage>
</organism>
<sequence>MSETQPDIRKGLVGVVADVSAVSKVMPETNSLTYRGYPVQDLAEECSFEEVAYLLWNGELPNAAQLADFRREEASQRALTPALLEVIRAFPREAHPMDAIRTAVSFLGMEDPDTADVSEPATRRKAMRLLAKIPTAIAAAHRASKGLDPVAPDPSLTFAENFFHVVFGKVPQPEVVKAFDVSLILYAEHGFNASTFTARLITSTGGDLHGAVTGGIAALKGPLHGGANEAVMHMLSEIGDPTKAVEWLQSRFDHKALVMGFGHRVYKNGDSRVPTMTKYAEKMAEVVGDRRWMEMSRLLAGEMLAKKNIHPNLDFPAGPAYHLMGFDIPLFTPIFVASRITGWAAHVIEQAADNRLIRPLSHYTGAAQRAVLAMSARGSAAASAHS</sequence>
<dbReference type="NCBIfam" id="TIGR01800">
    <property type="entry name" value="cit_synth_II"/>
    <property type="match status" value="1"/>
</dbReference>
<dbReference type="SUPFAM" id="SSF48256">
    <property type="entry name" value="Citrate synthase"/>
    <property type="match status" value="1"/>
</dbReference>
<comment type="catalytic activity">
    <reaction evidence="5">
        <text>oxaloacetate + acetyl-CoA + H2O = citrate + CoA + H(+)</text>
        <dbReference type="Rhea" id="RHEA:16845"/>
        <dbReference type="ChEBI" id="CHEBI:15377"/>
        <dbReference type="ChEBI" id="CHEBI:15378"/>
        <dbReference type="ChEBI" id="CHEBI:16452"/>
        <dbReference type="ChEBI" id="CHEBI:16947"/>
        <dbReference type="ChEBI" id="CHEBI:57287"/>
        <dbReference type="ChEBI" id="CHEBI:57288"/>
        <dbReference type="EC" id="2.3.3.16"/>
    </reaction>
</comment>
<dbReference type="PRINTS" id="PR00143">
    <property type="entry name" value="CITRTSNTHASE"/>
</dbReference>